<comment type="caution">
    <text evidence="10">The sequence shown here is derived from an EMBL/GenBank/DDBJ whole genome shotgun (WGS) entry which is preliminary data.</text>
</comment>
<dbReference type="EMBL" id="MQVS01000002">
    <property type="protein sequence ID" value="OKL52374.1"/>
    <property type="molecule type" value="Genomic_DNA"/>
</dbReference>
<feature type="transmembrane region" description="Helical" evidence="7">
    <location>
        <begin position="274"/>
        <end position="294"/>
    </location>
</feature>
<keyword evidence="5 7" id="KW-1133">Transmembrane helix</keyword>
<dbReference type="CDD" id="cd06261">
    <property type="entry name" value="TM_PBP2"/>
    <property type="match status" value="1"/>
</dbReference>
<keyword evidence="6 7" id="KW-0472">Membrane</keyword>
<dbReference type="InterPro" id="IPR051393">
    <property type="entry name" value="ABC_transporter_permease"/>
</dbReference>
<dbReference type="SUPFAM" id="SSF161098">
    <property type="entry name" value="MetI-like"/>
    <property type="match status" value="1"/>
</dbReference>
<feature type="region of interest" description="Disordered" evidence="8">
    <location>
        <begin position="1"/>
        <end position="22"/>
    </location>
</feature>
<protein>
    <submittedName>
        <fullName evidence="10">ABC transporter permease</fullName>
    </submittedName>
</protein>
<organism evidence="10 11">
    <name type="scientific">Buchananella hordeovulneris</name>
    <dbReference type="NCBI Taxonomy" id="52770"/>
    <lineage>
        <taxon>Bacteria</taxon>
        <taxon>Bacillati</taxon>
        <taxon>Actinomycetota</taxon>
        <taxon>Actinomycetes</taxon>
        <taxon>Actinomycetales</taxon>
        <taxon>Actinomycetaceae</taxon>
        <taxon>Buchananella</taxon>
    </lineage>
</organism>
<feature type="domain" description="ABC transmembrane type-1" evidence="9">
    <location>
        <begin position="86"/>
        <end position="295"/>
    </location>
</feature>
<feature type="transmembrane region" description="Helical" evidence="7">
    <location>
        <begin position="217"/>
        <end position="239"/>
    </location>
</feature>
<dbReference type="RefSeq" id="WP_073823007.1">
    <property type="nucleotide sequence ID" value="NZ_MQVS01000002.1"/>
</dbReference>
<evidence type="ECO:0000313" key="10">
    <source>
        <dbReference type="EMBL" id="OKL52374.1"/>
    </source>
</evidence>
<comment type="subcellular location">
    <subcellularLocation>
        <location evidence="1 7">Cell membrane</location>
        <topology evidence="1 7">Multi-pass membrane protein</topology>
    </subcellularLocation>
</comment>
<dbReference type="InterPro" id="IPR000515">
    <property type="entry name" value="MetI-like"/>
</dbReference>
<evidence type="ECO:0000256" key="5">
    <source>
        <dbReference type="ARBA" id="ARBA00022989"/>
    </source>
</evidence>
<proteinExistence type="inferred from homology"/>
<evidence type="ECO:0000256" key="1">
    <source>
        <dbReference type="ARBA" id="ARBA00004651"/>
    </source>
</evidence>
<keyword evidence="3" id="KW-1003">Cell membrane</keyword>
<dbReference type="STRING" id="52770.BSZ40_02530"/>
<gene>
    <name evidence="10" type="ORF">BSZ40_02530</name>
</gene>
<dbReference type="Gene3D" id="1.10.3720.10">
    <property type="entry name" value="MetI-like"/>
    <property type="match status" value="1"/>
</dbReference>
<dbReference type="GO" id="GO:0005886">
    <property type="term" value="C:plasma membrane"/>
    <property type="evidence" value="ECO:0007669"/>
    <property type="project" value="UniProtKB-SubCell"/>
</dbReference>
<comment type="similarity">
    <text evidence="7">Belongs to the binding-protein-dependent transport system permease family.</text>
</comment>
<keyword evidence="2 7" id="KW-0813">Transport</keyword>
<accession>A0A1Q5PXN2</accession>
<dbReference type="PANTHER" id="PTHR30193:SF37">
    <property type="entry name" value="INNER MEMBRANE ABC TRANSPORTER PERMEASE PROTEIN YCJO"/>
    <property type="match status" value="1"/>
</dbReference>
<keyword evidence="11" id="KW-1185">Reference proteome</keyword>
<feature type="compositionally biased region" description="Basic residues" evidence="8">
    <location>
        <begin position="12"/>
        <end position="22"/>
    </location>
</feature>
<dbReference type="AlphaFoldDB" id="A0A1Q5PXN2"/>
<feature type="transmembrane region" description="Helical" evidence="7">
    <location>
        <begin position="124"/>
        <end position="141"/>
    </location>
</feature>
<evidence type="ECO:0000256" key="2">
    <source>
        <dbReference type="ARBA" id="ARBA00022448"/>
    </source>
</evidence>
<evidence type="ECO:0000313" key="11">
    <source>
        <dbReference type="Proteomes" id="UP000185612"/>
    </source>
</evidence>
<evidence type="ECO:0000256" key="7">
    <source>
        <dbReference type="RuleBase" id="RU363032"/>
    </source>
</evidence>
<keyword evidence="4 7" id="KW-0812">Transmembrane</keyword>
<dbReference type="PANTHER" id="PTHR30193">
    <property type="entry name" value="ABC TRANSPORTER PERMEASE PROTEIN"/>
    <property type="match status" value="1"/>
</dbReference>
<sequence length="316" mass="35029">MASPSLAAHSPARQRRSSKRPRSERRLRNLVVGAILAAIIVFTLVPIGMAIVGSFYHWNPLTGDFRPAGLENYTRLFADPLFYSSLTNTVVFGVLAIGGRVLLGLALAYALFAPATRAKNFFRAVFFMPTITPLVAVAYVWRLMYHPQFGAINEVLGTDSNWLKDPRYALGAIIVMTLWKDFGYAVILLLAGLYAIDEGVLEAAAVDGATGWQRFRYVILPLLKPMLVFVVITSIIAYLQAFIQIMVLTEGGPGTSTQTLSFMIYSEAFENYQFGYASALALILLCFTALLTTLSWRLQRDGDIVARPGRWWRGAQ</sequence>
<reference evidence="11" key="1">
    <citation type="submission" date="2016-12" db="EMBL/GenBank/DDBJ databases">
        <authorList>
            <person name="Meng X."/>
        </authorList>
    </citation>
    <scope>NUCLEOTIDE SEQUENCE [LARGE SCALE GENOMIC DNA]</scope>
    <source>
        <strain evidence="11">DSM 20732</strain>
    </source>
</reference>
<dbReference type="InParanoid" id="A0A1Q5PXN2"/>
<feature type="transmembrane region" description="Helical" evidence="7">
    <location>
        <begin position="90"/>
        <end position="112"/>
    </location>
</feature>
<dbReference type="Pfam" id="PF00528">
    <property type="entry name" value="BPD_transp_1"/>
    <property type="match status" value="1"/>
</dbReference>
<dbReference type="InterPro" id="IPR035906">
    <property type="entry name" value="MetI-like_sf"/>
</dbReference>
<dbReference type="OrthoDB" id="3265694at2"/>
<name>A0A1Q5PXN2_9ACTO</name>
<dbReference type="PROSITE" id="PS50928">
    <property type="entry name" value="ABC_TM1"/>
    <property type="match status" value="1"/>
</dbReference>
<dbReference type="GO" id="GO:0055085">
    <property type="term" value="P:transmembrane transport"/>
    <property type="evidence" value="ECO:0007669"/>
    <property type="project" value="InterPro"/>
</dbReference>
<evidence type="ECO:0000256" key="3">
    <source>
        <dbReference type="ARBA" id="ARBA00022475"/>
    </source>
</evidence>
<dbReference type="Proteomes" id="UP000185612">
    <property type="component" value="Unassembled WGS sequence"/>
</dbReference>
<feature type="transmembrane region" description="Helical" evidence="7">
    <location>
        <begin position="168"/>
        <end position="196"/>
    </location>
</feature>
<evidence type="ECO:0000259" key="9">
    <source>
        <dbReference type="PROSITE" id="PS50928"/>
    </source>
</evidence>
<evidence type="ECO:0000256" key="4">
    <source>
        <dbReference type="ARBA" id="ARBA00022692"/>
    </source>
</evidence>
<feature type="transmembrane region" description="Helical" evidence="7">
    <location>
        <begin position="30"/>
        <end position="56"/>
    </location>
</feature>
<evidence type="ECO:0000256" key="6">
    <source>
        <dbReference type="ARBA" id="ARBA00023136"/>
    </source>
</evidence>
<evidence type="ECO:0000256" key="8">
    <source>
        <dbReference type="SAM" id="MobiDB-lite"/>
    </source>
</evidence>